<organism evidence="2 3">
    <name type="scientific">Datura stramonium</name>
    <name type="common">Jimsonweed</name>
    <name type="synonym">Common thornapple</name>
    <dbReference type="NCBI Taxonomy" id="4076"/>
    <lineage>
        <taxon>Eukaryota</taxon>
        <taxon>Viridiplantae</taxon>
        <taxon>Streptophyta</taxon>
        <taxon>Embryophyta</taxon>
        <taxon>Tracheophyta</taxon>
        <taxon>Spermatophyta</taxon>
        <taxon>Magnoliopsida</taxon>
        <taxon>eudicotyledons</taxon>
        <taxon>Gunneridae</taxon>
        <taxon>Pentapetalae</taxon>
        <taxon>asterids</taxon>
        <taxon>lamiids</taxon>
        <taxon>Solanales</taxon>
        <taxon>Solanaceae</taxon>
        <taxon>Solanoideae</taxon>
        <taxon>Datureae</taxon>
        <taxon>Datura</taxon>
    </lineage>
</organism>
<evidence type="ECO:0000313" key="3">
    <source>
        <dbReference type="Proteomes" id="UP000823775"/>
    </source>
</evidence>
<feature type="region of interest" description="Disordered" evidence="1">
    <location>
        <begin position="124"/>
        <end position="146"/>
    </location>
</feature>
<comment type="caution">
    <text evidence="2">The sequence shown here is derived from an EMBL/GenBank/DDBJ whole genome shotgun (WGS) entry which is preliminary data.</text>
</comment>
<proteinExistence type="predicted"/>
<dbReference type="Proteomes" id="UP000823775">
    <property type="component" value="Unassembled WGS sequence"/>
</dbReference>
<sequence>MSSSNNKRVGNLCNKSAKMKVISETFEVDEMNVAVGDLGFKSDKNDGWVVCARKPNNKSRSSAGKKQWTPQNPISEYRGNKISTWGHPNVIQKLGLNNNIGSSNFPIFNDDFKICKAGGEDNELDFPVDDSDEEEFLSDDDLDGLT</sequence>
<evidence type="ECO:0000256" key="1">
    <source>
        <dbReference type="SAM" id="MobiDB-lite"/>
    </source>
</evidence>
<feature type="region of interest" description="Disordered" evidence="1">
    <location>
        <begin position="51"/>
        <end position="82"/>
    </location>
</feature>
<gene>
    <name evidence="2" type="primary">SGS3_2</name>
    <name evidence="2" type="ORF">HAX54_029875</name>
</gene>
<protein>
    <submittedName>
        <fullName evidence="2">Protein suppressor of gene silencing</fullName>
    </submittedName>
</protein>
<accession>A0ABS8V903</accession>
<reference evidence="2 3" key="1">
    <citation type="journal article" date="2021" name="BMC Genomics">
        <title>Datura genome reveals duplications of psychoactive alkaloid biosynthetic genes and high mutation rate following tissue culture.</title>
        <authorList>
            <person name="Rajewski A."/>
            <person name="Carter-House D."/>
            <person name="Stajich J."/>
            <person name="Litt A."/>
        </authorList>
    </citation>
    <scope>NUCLEOTIDE SEQUENCE [LARGE SCALE GENOMIC DNA]</scope>
    <source>
        <strain evidence="2">AR-01</strain>
    </source>
</reference>
<keyword evidence="3" id="KW-1185">Reference proteome</keyword>
<name>A0ABS8V903_DATST</name>
<evidence type="ECO:0000313" key="2">
    <source>
        <dbReference type="EMBL" id="MCD9642841.1"/>
    </source>
</evidence>
<feature type="compositionally biased region" description="Polar residues" evidence="1">
    <location>
        <begin position="58"/>
        <end position="74"/>
    </location>
</feature>
<dbReference type="EMBL" id="JACEIK010003724">
    <property type="protein sequence ID" value="MCD9642841.1"/>
    <property type="molecule type" value="Genomic_DNA"/>
</dbReference>